<feature type="region of interest" description="Disordered" evidence="1">
    <location>
        <begin position="218"/>
        <end position="242"/>
    </location>
</feature>
<dbReference type="AlphaFoldDB" id="A0AAV4C0P1"/>
<evidence type="ECO:0000313" key="3">
    <source>
        <dbReference type="Proteomes" id="UP000735302"/>
    </source>
</evidence>
<evidence type="ECO:0000256" key="1">
    <source>
        <dbReference type="SAM" id="MobiDB-lite"/>
    </source>
</evidence>
<dbReference type="Proteomes" id="UP000735302">
    <property type="component" value="Unassembled WGS sequence"/>
</dbReference>
<accession>A0AAV4C0P1</accession>
<proteinExistence type="predicted"/>
<comment type="caution">
    <text evidence="2">The sequence shown here is derived from an EMBL/GenBank/DDBJ whole genome shotgun (WGS) entry which is preliminary data.</text>
</comment>
<organism evidence="2 3">
    <name type="scientific">Plakobranchus ocellatus</name>
    <dbReference type="NCBI Taxonomy" id="259542"/>
    <lineage>
        <taxon>Eukaryota</taxon>
        <taxon>Metazoa</taxon>
        <taxon>Spiralia</taxon>
        <taxon>Lophotrochozoa</taxon>
        <taxon>Mollusca</taxon>
        <taxon>Gastropoda</taxon>
        <taxon>Heterobranchia</taxon>
        <taxon>Euthyneura</taxon>
        <taxon>Panpulmonata</taxon>
        <taxon>Sacoglossa</taxon>
        <taxon>Placobranchoidea</taxon>
        <taxon>Plakobranchidae</taxon>
        <taxon>Plakobranchus</taxon>
    </lineage>
</organism>
<sequence length="242" mass="26400">MVSSIMRGQVMATPFPLSNRATDVKPGCKTQRITPTLRQVADLVCARTTEKEYTAGWAKGGQRNGRVVCYRRPRLVREGTEEHDGNTQEVPARDLVRVAMGDSSTQKAPARGLGRVSMEGSARGAPARGFVGEVGINSAQKAPARGLVRRSMEDNNAQGAPARGLVRVVMDKDNSAQGAPARGLVRVAMDEENFKVQGIPARGLVRVRTCIDDSPCERYRESWDREPSPDIKNLKKSDVSKK</sequence>
<evidence type="ECO:0000313" key="2">
    <source>
        <dbReference type="EMBL" id="GFO24922.1"/>
    </source>
</evidence>
<keyword evidence="3" id="KW-1185">Reference proteome</keyword>
<gene>
    <name evidence="2" type="ORF">PoB_005142700</name>
</gene>
<name>A0AAV4C0P1_9GAST</name>
<protein>
    <submittedName>
        <fullName evidence="2">Uncharacterized protein</fullName>
    </submittedName>
</protein>
<reference evidence="2 3" key="1">
    <citation type="journal article" date="2021" name="Elife">
        <title>Chloroplast acquisition without the gene transfer in kleptoplastic sea slugs, Plakobranchus ocellatus.</title>
        <authorList>
            <person name="Maeda T."/>
            <person name="Takahashi S."/>
            <person name="Yoshida T."/>
            <person name="Shimamura S."/>
            <person name="Takaki Y."/>
            <person name="Nagai Y."/>
            <person name="Toyoda A."/>
            <person name="Suzuki Y."/>
            <person name="Arimoto A."/>
            <person name="Ishii H."/>
            <person name="Satoh N."/>
            <person name="Nishiyama T."/>
            <person name="Hasebe M."/>
            <person name="Maruyama T."/>
            <person name="Minagawa J."/>
            <person name="Obokata J."/>
            <person name="Shigenobu S."/>
        </authorList>
    </citation>
    <scope>NUCLEOTIDE SEQUENCE [LARGE SCALE GENOMIC DNA]</scope>
</reference>
<dbReference type="EMBL" id="BLXT01005681">
    <property type="protein sequence ID" value="GFO24922.1"/>
    <property type="molecule type" value="Genomic_DNA"/>
</dbReference>